<dbReference type="GO" id="GO:0016740">
    <property type="term" value="F:transferase activity"/>
    <property type="evidence" value="ECO:0007669"/>
    <property type="project" value="UniProtKB-KW"/>
</dbReference>
<dbReference type="PANTHER" id="PTHR10859">
    <property type="entry name" value="GLYCOSYL TRANSFERASE"/>
    <property type="match status" value="1"/>
</dbReference>
<feature type="domain" description="Glycosyltransferase 2-like" evidence="1">
    <location>
        <begin position="1"/>
        <end position="163"/>
    </location>
</feature>
<dbReference type="Pfam" id="PF00535">
    <property type="entry name" value="Glycos_transf_2"/>
    <property type="match status" value="1"/>
</dbReference>
<comment type="caution">
    <text evidence="2">The sequence shown here is derived from an EMBL/GenBank/DDBJ whole genome shotgun (WGS) entry which is preliminary data.</text>
</comment>
<organism evidence="2 3">
    <name type="scientific">Candidatus Amesbacteria bacterium GW2011_GWC2_45_19</name>
    <dbReference type="NCBI Taxonomy" id="1618366"/>
    <lineage>
        <taxon>Bacteria</taxon>
        <taxon>Candidatus Amesiibacteriota</taxon>
    </lineage>
</organism>
<evidence type="ECO:0000313" key="2">
    <source>
        <dbReference type="EMBL" id="KKU03499.1"/>
    </source>
</evidence>
<keyword evidence="2" id="KW-0808">Transferase</keyword>
<sequence>MPVYRQEKNVVRYLRALGKVLAGLNVVYEMICVVDGQVDNTYENAKKAKIPKLKVFTYPKNQGKGNAVRFGMSRARGEVIGFVDGGFDLKYSSIPLALEHMKWYNADIMIGSKRHPASKVTYPWQRRILSWGYQMGVRLLFGINVRDSQVGIKFFKRKVVKEIMPKLLIKAFAFDIEMLAVANRMGFSRIYEFPIELKLEFGTSSIASIGFFKTSWNMLWDTLAVFYRLKIRCHYDK</sequence>
<dbReference type="GO" id="GO:0006487">
    <property type="term" value="P:protein N-linked glycosylation"/>
    <property type="evidence" value="ECO:0007669"/>
    <property type="project" value="TreeGrafter"/>
</dbReference>
<evidence type="ECO:0000313" key="3">
    <source>
        <dbReference type="Proteomes" id="UP000034264"/>
    </source>
</evidence>
<dbReference type="InterPro" id="IPR029044">
    <property type="entry name" value="Nucleotide-diphossugar_trans"/>
</dbReference>
<evidence type="ECO:0000259" key="1">
    <source>
        <dbReference type="Pfam" id="PF00535"/>
    </source>
</evidence>
<proteinExistence type="predicted"/>
<accession>A0A0G1M5E9</accession>
<dbReference type="AlphaFoldDB" id="A0A0G1M5E9"/>
<dbReference type="InterPro" id="IPR001173">
    <property type="entry name" value="Glyco_trans_2-like"/>
</dbReference>
<dbReference type="Proteomes" id="UP000034264">
    <property type="component" value="Unassembled WGS sequence"/>
</dbReference>
<dbReference type="Gene3D" id="3.90.550.10">
    <property type="entry name" value="Spore Coat Polysaccharide Biosynthesis Protein SpsA, Chain A"/>
    <property type="match status" value="1"/>
</dbReference>
<reference evidence="2 3" key="1">
    <citation type="journal article" date="2015" name="Nature">
        <title>rRNA introns, odd ribosomes, and small enigmatic genomes across a large radiation of phyla.</title>
        <authorList>
            <person name="Brown C.T."/>
            <person name="Hug L.A."/>
            <person name="Thomas B.C."/>
            <person name="Sharon I."/>
            <person name="Castelle C.J."/>
            <person name="Singh A."/>
            <person name="Wilkins M.J."/>
            <person name="Williams K.H."/>
            <person name="Banfield J.F."/>
        </authorList>
    </citation>
    <scope>NUCLEOTIDE SEQUENCE [LARGE SCALE GENOMIC DNA]</scope>
</reference>
<dbReference type="PANTHER" id="PTHR10859:SF91">
    <property type="entry name" value="DOLICHYL-PHOSPHATE BETA-GLUCOSYLTRANSFERASE"/>
    <property type="match status" value="1"/>
</dbReference>
<dbReference type="SUPFAM" id="SSF53448">
    <property type="entry name" value="Nucleotide-diphospho-sugar transferases"/>
    <property type="match status" value="1"/>
</dbReference>
<protein>
    <submittedName>
        <fullName evidence="2">Glycosyl transferase, family 2</fullName>
    </submittedName>
</protein>
<name>A0A0G1M5E9_9BACT</name>
<dbReference type="EMBL" id="LCKS01000001">
    <property type="protein sequence ID" value="KKU03499.1"/>
    <property type="molecule type" value="Genomic_DNA"/>
</dbReference>
<gene>
    <name evidence="2" type="ORF">UX05_C0001G0128</name>
</gene>